<organism evidence="12">
    <name type="scientific">Pyramimonas orientalis virus</name>
    <name type="common">PoV01</name>
    <dbReference type="NCBI Taxonomy" id="455367"/>
    <lineage>
        <taxon>Viruses</taxon>
        <taxon>Varidnaviria</taxon>
        <taxon>Bamfordvirae</taxon>
        <taxon>Nucleocytoviricota</taxon>
        <taxon>Megaviricetes</taxon>
        <taxon>Imitervirales</taxon>
        <taxon>Allomimiviridae</taxon>
        <taxon>Heliosvirus</taxon>
        <taxon>Heliosvirus raunefjordenense</taxon>
    </lineage>
</organism>
<evidence type="ECO:0000256" key="2">
    <source>
        <dbReference type="ARBA" id="ARBA00022516"/>
    </source>
</evidence>
<dbReference type="PANTHER" id="PTHR35809">
    <property type="entry name" value="ARCHAETIDYLSERINE DECARBOXYLASE PROENZYME-RELATED"/>
    <property type="match status" value="1"/>
</dbReference>
<evidence type="ECO:0000256" key="1">
    <source>
        <dbReference type="ARBA" id="ARBA00022475"/>
    </source>
</evidence>
<evidence type="ECO:0000256" key="8">
    <source>
        <dbReference type="ARBA" id="ARBA00023239"/>
    </source>
</evidence>
<dbReference type="GO" id="GO:0008654">
    <property type="term" value="P:phospholipid biosynthetic process"/>
    <property type="evidence" value="ECO:0007669"/>
    <property type="project" value="UniProtKB-KW"/>
</dbReference>
<reference evidence="12" key="1">
    <citation type="submission" date="2020-06" db="EMBL/GenBank/DDBJ databases">
        <title>Lateral gene transfer of anion-conducting channel rhodopsins between green algae and giant viruses.</title>
        <authorList>
            <person name="Rozenberg A."/>
            <person name="Oppermann J."/>
            <person name="Wietek J."/>
            <person name="Fernandez Lahore R.G."/>
            <person name="Sandaa R.-A."/>
            <person name="Bratbak G."/>
            <person name="Hegemann P."/>
            <person name="Beja O."/>
        </authorList>
    </citation>
    <scope>NUCLEOTIDE SEQUENCE</scope>
    <source>
        <strain evidence="12">01B</strain>
    </source>
</reference>
<keyword evidence="11" id="KW-0812">Transmembrane</keyword>
<evidence type="ECO:0000256" key="9">
    <source>
        <dbReference type="ARBA" id="ARBA00023264"/>
    </source>
</evidence>
<dbReference type="GO" id="GO:0004609">
    <property type="term" value="F:phosphatidylserine decarboxylase activity"/>
    <property type="evidence" value="ECO:0007669"/>
    <property type="project" value="InterPro"/>
</dbReference>
<keyword evidence="5 11" id="KW-0472">Membrane</keyword>
<keyword evidence="4" id="KW-0443">Lipid metabolism</keyword>
<keyword evidence="3" id="KW-0210">Decarboxylase</keyword>
<keyword evidence="10" id="KW-0670">Pyruvate</keyword>
<evidence type="ECO:0000256" key="5">
    <source>
        <dbReference type="ARBA" id="ARBA00023136"/>
    </source>
</evidence>
<evidence type="ECO:0000256" key="11">
    <source>
        <dbReference type="SAM" id="Phobius"/>
    </source>
</evidence>
<keyword evidence="1" id="KW-1003">Cell membrane</keyword>
<keyword evidence="7" id="KW-0594">Phospholipid biosynthesis</keyword>
<evidence type="ECO:0008006" key="13">
    <source>
        <dbReference type="Google" id="ProtNLM"/>
    </source>
</evidence>
<dbReference type="Pfam" id="PF02666">
    <property type="entry name" value="PS_Dcarbxylase"/>
    <property type="match status" value="1"/>
</dbReference>
<keyword evidence="8" id="KW-0456">Lyase</keyword>
<sequence>MVKYLSKFSYLILIEMQTLLFKESIDIVVLMCVLMIIFKQFNFIFVSCLLIIGMLVYFYRLPKRLKPTFDESIITSPSDGTVLDISETKDGMYKISIYLSILDVHVQWYPVDGLVRNLMYRKGEFNLAHILEKSDFNERMTTIIQNKNGIVRVDQIAGQVARRIVNKSISNTYIIRGNQMGMIKLSSRVDIYLPLKKVKLHIEKGDKLLGKTSPIAKWV</sequence>
<evidence type="ECO:0000256" key="7">
    <source>
        <dbReference type="ARBA" id="ARBA00023209"/>
    </source>
</evidence>
<proteinExistence type="predicted"/>
<keyword evidence="2" id="KW-0444">Lipid biosynthesis</keyword>
<gene>
    <name evidence="12" type="ORF">HWQ62_00176</name>
</gene>
<feature type="transmembrane region" description="Helical" evidence="11">
    <location>
        <begin position="43"/>
        <end position="59"/>
    </location>
</feature>
<dbReference type="InterPro" id="IPR003817">
    <property type="entry name" value="PS_Dcarbxylase"/>
</dbReference>
<dbReference type="InterPro" id="IPR033175">
    <property type="entry name" value="PSD-A"/>
</dbReference>
<evidence type="ECO:0000256" key="10">
    <source>
        <dbReference type="ARBA" id="ARBA00023317"/>
    </source>
</evidence>
<evidence type="ECO:0000256" key="4">
    <source>
        <dbReference type="ARBA" id="ARBA00023098"/>
    </source>
</evidence>
<keyword evidence="6" id="KW-0865">Zymogen</keyword>
<accession>A0A7M3UNP0</accession>
<keyword evidence="11" id="KW-1133">Transmembrane helix</keyword>
<evidence type="ECO:0000256" key="6">
    <source>
        <dbReference type="ARBA" id="ARBA00023145"/>
    </source>
</evidence>
<keyword evidence="9" id="KW-1208">Phospholipid metabolism</keyword>
<dbReference type="PANTHER" id="PTHR35809:SF1">
    <property type="entry name" value="ARCHAETIDYLSERINE DECARBOXYLASE PROENZYME-RELATED"/>
    <property type="match status" value="1"/>
</dbReference>
<protein>
    <recommendedName>
        <fullName evidence="13">Phosphatidylserine decarboxylase</fullName>
    </recommendedName>
</protein>
<name>A0A7M3UNP0_POV01</name>
<evidence type="ECO:0000256" key="3">
    <source>
        <dbReference type="ARBA" id="ARBA00022793"/>
    </source>
</evidence>
<evidence type="ECO:0000313" key="12">
    <source>
        <dbReference type="EMBL" id="QOI90313.1"/>
    </source>
</evidence>
<organismHost>
    <name type="scientific">Pyramimonas plurioculata</name>
    <dbReference type="NCBI Taxonomy" id="36893"/>
</organismHost>
<dbReference type="EMBL" id="MT663535">
    <property type="protein sequence ID" value="QOI90313.1"/>
    <property type="molecule type" value="Genomic_DNA"/>
</dbReference>